<feature type="compositionally biased region" description="Gly residues" evidence="1">
    <location>
        <begin position="315"/>
        <end position="406"/>
    </location>
</feature>
<dbReference type="RefSeq" id="WP_104476832.1">
    <property type="nucleotide sequence ID" value="NZ_CP154825.1"/>
</dbReference>
<keyword evidence="2" id="KW-0472">Membrane</keyword>
<gene>
    <name evidence="3" type="ORF">CLV40_1024</name>
</gene>
<comment type="caution">
    <text evidence="3">The sequence shown here is derived from an EMBL/GenBank/DDBJ whole genome shotgun (WGS) entry which is preliminary data.</text>
</comment>
<keyword evidence="2" id="KW-1133">Transmembrane helix</keyword>
<dbReference type="Proteomes" id="UP000239203">
    <property type="component" value="Unassembled WGS sequence"/>
</dbReference>
<feature type="transmembrane region" description="Helical" evidence="2">
    <location>
        <begin position="164"/>
        <end position="191"/>
    </location>
</feature>
<dbReference type="EMBL" id="PTIX01000002">
    <property type="protein sequence ID" value="PPK70094.1"/>
    <property type="molecule type" value="Genomic_DNA"/>
</dbReference>
<feature type="compositionally biased region" description="Pro residues" evidence="1">
    <location>
        <begin position="233"/>
        <end position="273"/>
    </location>
</feature>
<evidence type="ECO:0000313" key="4">
    <source>
        <dbReference type="Proteomes" id="UP000239203"/>
    </source>
</evidence>
<evidence type="ECO:0000313" key="3">
    <source>
        <dbReference type="EMBL" id="PPK70094.1"/>
    </source>
</evidence>
<dbReference type="Gene3D" id="1.20.1260.20">
    <property type="entry name" value="PPE superfamily"/>
    <property type="match status" value="1"/>
</dbReference>
<dbReference type="AlphaFoldDB" id="A0A2S6GXY3"/>
<accession>A0A2S6GXY3</accession>
<feature type="region of interest" description="Disordered" evidence="1">
    <location>
        <begin position="216"/>
        <end position="471"/>
    </location>
</feature>
<sequence length="471" mass="47269">MIGDLGDLVARMTQQARQASAARAAADQQRRQRREVDDSYVVGGTNWDGYSLKSLQRMVGDQANPAQLDMLATEWARYGDKVAQASRDLSRSLAKLMPYWSGAASEDAKRVVVGNAAWISQLGGTAKSMADPIQDAGGALRSAQSTMPGGSPSSPFLASAGGGAAAGFAVGGPIGAAFGAALGGMASAFGFGSNKKKMKRKAVQTMSRFETAVMGIDGTTPRFGTPADGVHPGPAPVVPRPPQVTPPGPGVTLPPGPAHPPHLPGTQPPPHYPGAPSQGTTPSFTPGVDKGWDQHWRDITNNGHNNRVPLPSGPGANGIGGTGPFGPGGPVGGPFGNGRPIGGPGSGRLGSGPSGGRGGPFGAPGANGRGADGSRTRGGAGRGVGAGSGGLGGAPGSGAGRGGRNGTRGASRFGRANAFGADPHGRNNNGYGMPPGARDKEEDDEYRRRVPIEEDPFTTADLTAAPPVIGL</sequence>
<name>A0A2S6GXY3_9PSEU</name>
<keyword evidence="2" id="KW-0812">Transmembrane</keyword>
<evidence type="ECO:0000256" key="2">
    <source>
        <dbReference type="SAM" id="Phobius"/>
    </source>
</evidence>
<evidence type="ECO:0000256" key="1">
    <source>
        <dbReference type="SAM" id="MobiDB-lite"/>
    </source>
</evidence>
<reference evidence="3 4" key="1">
    <citation type="submission" date="2018-02" db="EMBL/GenBank/DDBJ databases">
        <title>Genomic Encyclopedia of Archaeal and Bacterial Type Strains, Phase II (KMG-II): from individual species to whole genera.</title>
        <authorList>
            <person name="Goeker M."/>
        </authorList>
    </citation>
    <scope>NUCLEOTIDE SEQUENCE [LARGE SCALE GENOMIC DNA]</scope>
    <source>
        <strain evidence="3 4">YU 961-1</strain>
    </source>
</reference>
<dbReference type="InterPro" id="IPR036689">
    <property type="entry name" value="ESAT-6-like_sf"/>
</dbReference>
<dbReference type="SUPFAM" id="SSF140453">
    <property type="entry name" value="EsxAB dimer-like"/>
    <property type="match status" value="1"/>
</dbReference>
<protein>
    <submittedName>
        <fullName evidence="3">PPE family protein</fullName>
    </submittedName>
</protein>
<organism evidence="3 4">
    <name type="scientific">Actinokineospora auranticolor</name>
    <dbReference type="NCBI Taxonomy" id="155976"/>
    <lineage>
        <taxon>Bacteria</taxon>
        <taxon>Bacillati</taxon>
        <taxon>Actinomycetota</taxon>
        <taxon>Actinomycetes</taxon>
        <taxon>Pseudonocardiales</taxon>
        <taxon>Pseudonocardiaceae</taxon>
        <taxon>Actinokineospora</taxon>
    </lineage>
</organism>
<proteinExistence type="predicted"/>
<dbReference type="OrthoDB" id="3676134at2"/>
<keyword evidence="4" id="KW-1185">Reference proteome</keyword>
<feature type="compositionally biased region" description="Basic and acidic residues" evidence="1">
    <location>
        <begin position="437"/>
        <end position="452"/>
    </location>
</feature>
<dbReference type="InterPro" id="IPR038332">
    <property type="entry name" value="PPE_sf"/>
</dbReference>